<dbReference type="Proteomes" id="UP001566132">
    <property type="component" value="Unassembled WGS sequence"/>
</dbReference>
<protein>
    <submittedName>
        <fullName evidence="1">Uncharacterized protein</fullName>
    </submittedName>
</protein>
<name>A0ABD1F9V0_HYPHA</name>
<organism evidence="1 2">
    <name type="scientific">Hypothenemus hampei</name>
    <name type="common">Coffee berry borer</name>
    <dbReference type="NCBI Taxonomy" id="57062"/>
    <lineage>
        <taxon>Eukaryota</taxon>
        <taxon>Metazoa</taxon>
        <taxon>Ecdysozoa</taxon>
        <taxon>Arthropoda</taxon>
        <taxon>Hexapoda</taxon>
        <taxon>Insecta</taxon>
        <taxon>Pterygota</taxon>
        <taxon>Neoptera</taxon>
        <taxon>Endopterygota</taxon>
        <taxon>Coleoptera</taxon>
        <taxon>Polyphaga</taxon>
        <taxon>Cucujiformia</taxon>
        <taxon>Curculionidae</taxon>
        <taxon>Scolytinae</taxon>
        <taxon>Hypothenemus</taxon>
    </lineage>
</organism>
<proteinExistence type="predicted"/>
<dbReference type="EMBL" id="JBDJPC010000002">
    <property type="protein sequence ID" value="KAL1513292.1"/>
    <property type="molecule type" value="Genomic_DNA"/>
</dbReference>
<keyword evidence="2" id="KW-1185">Reference proteome</keyword>
<evidence type="ECO:0000313" key="1">
    <source>
        <dbReference type="EMBL" id="KAL1513292.1"/>
    </source>
</evidence>
<evidence type="ECO:0000313" key="2">
    <source>
        <dbReference type="Proteomes" id="UP001566132"/>
    </source>
</evidence>
<reference evidence="1 2" key="1">
    <citation type="submission" date="2024-05" db="EMBL/GenBank/DDBJ databases">
        <title>Genetic variation in Jamaican populations of the coffee berry borer (Hypothenemus hampei).</title>
        <authorList>
            <person name="Errbii M."/>
            <person name="Myrie A."/>
        </authorList>
    </citation>
    <scope>NUCLEOTIDE SEQUENCE [LARGE SCALE GENOMIC DNA]</scope>
    <source>
        <strain evidence="1">JA-Hopewell-2020-01-JO</strain>
        <tissue evidence="1">Whole body</tissue>
    </source>
</reference>
<dbReference type="AlphaFoldDB" id="A0ABD1F9V0"/>
<sequence>MPMEIYDQDTMEYNILRVQPFRQDSQILKKFEATRSVQNNKANQPRILNEVVQIEILGQGTMCSTTSLRKVLKLTGVLHESVWKKPRLYENLLHLQLNSAPPHYALEIRQRSRDQRYLEKWIGRKRTIESAMRSSNLRFFL</sequence>
<accession>A0ABD1F9V0</accession>
<gene>
    <name evidence="1" type="ORF">ABEB36_002716</name>
</gene>
<comment type="caution">
    <text evidence="1">The sequence shown here is derived from an EMBL/GenBank/DDBJ whole genome shotgun (WGS) entry which is preliminary data.</text>
</comment>